<feature type="region of interest" description="Disordered" evidence="1">
    <location>
        <begin position="449"/>
        <end position="517"/>
    </location>
</feature>
<reference evidence="2" key="1">
    <citation type="journal article" date="2023" name="Mol. Phylogenet. Evol.">
        <title>Genome-scale phylogeny and comparative genomics of the fungal order Sordariales.</title>
        <authorList>
            <person name="Hensen N."/>
            <person name="Bonometti L."/>
            <person name="Westerberg I."/>
            <person name="Brannstrom I.O."/>
            <person name="Guillou S."/>
            <person name="Cros-Aarteil S."/>
            <person name="Calhoun S."/>
            <person name="Haridas S."/>
            <person name="Kuo A."/>
            <person name="Mondo S."/>
            <person name="Pangilinan J."/>
            <person name="Riley R."/>
            <person name="LaButti K."/>
            <person name="Andreopoulos B."/>
            <person name="Lipzen A."/>
            <person name="Chen C."/>
            <person name="Yan M."/>
            <person name="Daum C."/>
            <person name="Ng V."/>
            <person name="Clum A."/>
            <person name="Steindorff A."/>
            <person name="Ohm R.A."/>
            <person name="Martin F."/>
            <person name="Silar P."/>
            <person name="Natvig D.O."/>
            <person name="Lalanne C."/>
            <person name="Gautier V."/>
            <person name="Ament-Velasquez S.L."/>
            <person name="Kruys A."/>
            <person name="Hutchinson M.I."/>
            <person name="Powell A.J."/>
            <person name="Barry K."/>
            <person name="Miller A.N."/>
            <person name="Grigoriev I.V."/>
            <person name="Debuchy R."/>
            <person name="Gladieux P."/>
            <person name="Hiltunen Thoren M."/>
            <person name="Johannesson H."/>
        </authorList>
    </citation>
    <scope>NUCLEOTIDE SEQUENCE</scope>
    <source>
        <strain evidence="2">CBS 232.78</strain>
    </source>
</reference>
<feature type="compositionally biased region" description="Basic residues" evidence="1">
    <location>
        <begin position="461"/>
        <end position="472"/>
    </location>
</feature>
<evidence type="ECO:0000313" key="2">
    <source>
        <dbReference type="EMBL" id="KAK3385552.1"/>
    </source>
</evidence>
<proteinExistence type="predicted"/>
<protein>
    <submittedName>
        <fullName evidence="2">Uncharacterized protein</fullName>
    </submittedName>
</protein>
<sequence>MLTVDSFFGSSFLDQLRTIIRMSASRDAPSDELGCETTSNPQNTTTEQSAGTSQPCRSRRQRRVAMITRPEPNSLYDIMHTHAGASLYLLPICWTDQHTRLLGAAFQERPAILTPVPEYIADRWLEPSSMARTLTGELHTLVKKDTSSAGAYCKNRAIKHVLATLFPATLNHPKTGADLDLYFGTKVFKKAVRVPCLWKTPTSFETSFDSAPTVAATSFGKVPSSSCDSTTEYYPNWPMLAYINRSQLAMIRKNLFRVMRGPDNTPNEPVACLQRLRSKMLVPANMEHDSYIVGILLAMAQAHFYKPAKSTAAPSQSSPNARPPLRLPSPVFRDIKVQVITHDDDGNASDPKFVVYTAVVTAAFQSRFLHPHKAPDVSGLDEDIGAGMRITYTSTPFWPLLGLKERLAKALGREIAGDPLYMDPEYIGLWDELLDERILFGTPSFTASFSAARPTTNTTPKKGKKHKRKRRERGPLSEVHNSSFEDDTPTSSDERPTLSPEAKRRRTTRTINPLEVC</sequence>
<feature type="region of interest" description="Disordered" evidence="1">
    <location>
        <begin position="27"/>
        <end position="60"/>
    </location>
</feature>
<reference evidence="2" key="2">
    <citation type="submission" date="2023-06" db="EMBL/GenBank/DDBJ databases">
        <authorList>
            <consortium name="Lawrence Berkeley National Laboratory"/>
            <person name="Haridas S."/>
            <person name="Hensen N."/>
            <person name="Bonometti L."/>
            <person name="Westerberg I."/>
            <person name="Brannstrom I.O."/>
            <person name="Guillou S."/>
            <person name="Cros-Aarteil S."/>
            <person name="Calhoun S."/>
            <person name="Kuo A."/>
            <person name="Mondo S."/>
            <person name="Pangilinan J."/>
            <person name="Riley R."/>
            <person name="LaButti K."/>
            <person name="Andreopoulos B."/>
            <person name="Lipzen A."/>
            <person name="Chen C."/>
            <person name="Yanf M."/>
            <person name="Daum C."/>
            <person name="Ng V."/>
            <person name="Clum A."/>
            <person name="Steindorff A."/>
            <person name="Ohm R."/>
            <person name="Martin F."/>
            <person name="Silar P."/>
            <person name="Natvig D."/>
            <person name="Lalanne C."/>
            <person name="Gautier V."/>
            <person name="Ament-velasquez S.L."/>
            <person name="Kruys A."/>
            <person name="Hutchinson M.I."/>
            <person name="Powell A.J."/>
            <person name="Barry K."/>
            <person name="Miller A.N."/>
            <person name="Grigoriev I.V."/>
            <person name="Debuchy R."/>
            <person name="Gladieux P."/>
            <person name="Thoren M.H."/>
            <person name="Johannesson H."/>
        </authorList>
    </citation>
    <scope>NUCLEOTIDE SEQUENCE</scope>
    <source>
        <strain evidence="2">CBS 232.78</strain>
    </source>
</reference>
<dbReference type="Proteomes" id="UP001285441">
    <property type="component" value="Unassembled WGS sequence"/>
</dbReference>
<evidence type="ECO:0000256" key="1">
    <source>
        <dbReference type="SAM" id="MobiDB-lite"/>
    </source>
</evidence>
<organism evidence="2 3">
    <name type="scientific">Podospora didyma</name>
    <dbReference type="NCBI Taxonomy" id="330526"/>
    <lineage>
        <taxon>Eukaryota</taxon>
        <taxon>Fungi</taxon>
        <taxon>Dikarya</taxon>
        <taxon>Ascomycota</taxon>
        <taxon>Pezizomycotina</taxon>
        <taxon>Sordariomycetes</taxon>
        <taxon>Sordariomycetidae</taxon>
        <taxon>Sordariales</taxon>
        <taxon>Podosporaceae</taxon>
        <taxon>Podospora</taxon>
    </lineage>
</organism>
<gene>
    <name evidence="2" type="ORF">B0H63DRAFT_184316</name>
</gene>
<name>A0AAE0TZT3_9PEZI</name>
<dbReference type="AlphaFoldDB" id="A0AAE0TZT3"/>
<dbReference type="EMBL" id="JAULSW010000004">
    <property type="protein sequence ID" value="KAK3385552.1"/>
    <property type="molecule type" value="Genomic_DNA"/>
</dbReference>
<evidence type="ECO:0000313" key="3">
    <source>
        <dbReference type="Proteomes" id="UP001285441"/>
    </source>
</evidence>
<accession>A0AAE0TZT3</accession>
<comment type="caution">
    <text evidence="2">The sequence shown here is derived from an EMBL/GenBank/DDBJ whole genome shotgun (WGS) entry which is preliminary data.</text>
</comment>
<feature type="compositionally biased region" description="Polar residues" evidence="1">
    <location>
        <begin position="36"/>
        <end position="56"/>
    </location>
</feature>
<keyword evidence="3" id="KW-1185">Reference proteome</keyword>